<protein>
    <recommendedName>
        <fullName evidence="10">Chromosome transmission fidelity protein 8</fullName>
    </recommendedName>
</protein>
<dbReference type="GO" id="GO:0007064">
    <property type="term" value="P:mitotic sister chromatid cohesion"/>
    <property type="evidence" value="ECO:0007669"/>
    <property type="project" value="InterPro"/>
</dbReference>
<evidence type="ECO:0000256" key="4">
    <source>
        <dbReference type="ARBA" id="ARBA00023242"/>
    </source>
</evidence>
<dbReference type="AlphaFoldDB" id="A0A5C3EUM6"/>
<sequence>MKIPLHLDLPCLSPGTASSAEQEGRDTTNVPPPLLELTPTGELVLVELQGSLEITGGGGGGSADAIEGDGVRGDGGAGRAGEVLGKFVFEDGRLDRPTLLISHHRLEGKFVSLQNPLAVLRKVTAASAASAATAAQVDDEEGDGRQHKKPKVDDDDGAGASTRYDIVTIVRRKLLFSKRPEPVVRIEDR</sequence>
<evidence type="ECO:0000256" key="6">
    <source>
        <dbReference type="ARBA" id="ARBA00038447"/>
    </source>
</evidence>
<evidence type="ECO:0000256" key="1">
    <source>
        <dbReference type="ARBA" id="ARBA00004123"/>
    </source>
</evidence>
<proteinExistence type="inferred from homology"/>
<evidence type="ECO:0000313" key="8">
    <source>
        <dbReference type="EMBL" id="SPO35988.1"/>
    </source>
</evidence>
<feature type="region of interest" description="Disordered" evidence="7">
    <location>
        <begin position="132"/>
        <end position="159"/>
    </location>
</feature>
<evidence type="ECO:0000256" key="5">
    <source>
        <dbReference type="ARBA" id="ARBA00023306"/>
    </source>
</evidence>
<feature type="region of interest" description="Disordered" evidence="7">
    <location>
        <begin position="1"/>
        <end position="33"/>
    </location>
</feature>
<keyword evidence="5" id="KW-0131">Cell cycle</keyword>
<keyword evidence="2" id="KW-0235">DNA replication</keyword>
<dbReference type="InterPro" id="IPR018607">
    <property type="entry name" value="Ctf8"/>
</dbReference>
<dbReference type="GO" id="GO:0003677">
    <property type="term" value="F:DNA binding"/>
    <property type="evidence" value="ECO:0007669"/>
    <property type="project" value="UniProtKB-KW"/>
</dbReference>
<organism evidence="8 9">
    <name type="scientific">Pseudozyma flocculosa</name>
    <dbReference type="NCBI Taxonomy" id="84751"/>
    <lineage>
        <taxon>Eukaryota</taxon>
        <taxon>Fungi</taxon>
        <taxon>Dikarya</taxon>
        <taxon>Basidiomycota</taxon>
        <taxon>Ustilaginomycotina</taxon>
        <taxon>Ustilaginomycetes</taxon>
        <taxon>Ustilaginales</taxon>
        <taxon>Ustilaginaceae</taxon>
        <taxon>Pseudozyma</taxon>
    </lineage>
</organism>
<comment type="similarity">
    <text evidence="6">Belongs to the CTF8 family.</text>
</comment>
<dbReference type="GO" id="GO:0031390">
    <property type="term" value="C:Ctf18 RFC-like complex"/>
    <property type="evidence" value="ECO:0007669"/>
    <property type="project" value="InterPro"/>
</dbReference>
<dbReference type="Proteomes" id="UP000323386">
    <property type="component" value="Unassembled WGS sequence"/>
</dbReference>
<dbReference type="PANTHER" id="PTHR28605">
    <property type="entry name" value="CTF8, CHROMOSOME TRANSMISSION FIDELITY FACTOR 8 HOMOLOG (S. CEREVISIAE)"/>
    <property type="match status" value="1"/>
</dbReference>
<keyword evidence="3" id="KW-0238">DNA-binding</keyword>
<evidence type="ECO:0008006" key="10">
    <source>
        <dbReference type="Google" id="ProtNLM"/>
    </source>
</evidence>
<keyword evidence="4" id="KW-0539">Nucleus</keyword>
<dbReference type="Pfam" id="PF09696">
    <property type="entry name" value="Ctf8"/>
    <property type="match status" value="1"/>
</dbReference>
<evidence type="ECO:0000256" key="7">
    <source>
        <dbReference type="SAM" id="MobiDB-lite"/>
    </source>
</evidence>
<dbReference type="GO" id="GO:0006260">
    <property type="term" value="P:DNA replication"/>
    <property type="evidence" value="ECO:0007669"/>
    <property type="project" value="UniProtKB-KW"/>
</dbReference>
<comment type="subcellular location">
    <subcellularLocation>
        <location evidence="1">Nucleus</location>
    </subcellularLocation>
</comment>
<evidence type="ECO:0000313" key="9">
    <source>
        <dbReference type="Proteomes" id="UP000323386"/>
    </source>
</evidence>
<evidence type="ECO:0000256" key="2">
    <source>
        <dbReference type="ARBA" id="ARBA00022705"/>
    </source>
</evidence>
<name>A0A5C3EUM6_9BASI</name>
<gene>
    <name evidence="8" type="ORF">PSFLO_01459</name>
</gene>
<evidence type="ECO:0000256" key="3">
    <source>
        <dbReference type="ARBA" id="ARBA00023125"/>
    </source>
</evidence>
<dbReference type="PANTHER" id="PTHR28605:SF1">
    <property type="entry name" value="CHROMOSOME TRANSMISSION FIDELITY FACTOR 8"/>
    <property type="match status" value="1"/>
</dbReference>
<keyword evidence="9" id="KW-1185">Reference proteome</keyword>
<reference evidence="8 9" key="1">
    <citation type="submission" date="2018-03" db="EMBL/GenBank/DDBJ databases">
        <authorList>
            <person name="Guldener U."/>
        </authorList>
    </citation>
    <scope>NUCLEOTIDE SEQUENCE [LARGE SCALE GENOMIC DNA]</scope>
    <source>
        <strain evidence="8 9">DAOM196992</strain>
    </source>
</reference>
<dbReference type="EMBL" id="OOIP01000003">
    <property type="protein sequence ID" value="SPO35988.1"/>
    <property type="molecule type" value="Genomic_DNA"/>
</dbReference>
<accession>A0A5C3EUM6</accession>
<dbReference type="OrthoDB" id="121932at2759"/>